<organism evidence="1 2">
    <name type="scientific">Entomophthora muscae</name>
    <dbReference type="NCBI Taxonomy" id="34485"/>
    <lineage>
        <taxon>Eukaryota</taxon>
        <taxon>Fungi</taxon>
        <taxon>Fungi incertae sedis</taxon>
        <taxon>Zoopagomycota</taxon>
        <taxon>Entomophthoromycotina</taxon>
        <taxon>Entomophthoromycetes</taxon>
        <taxon>Entomophthorales</taxon>
        <taxon>Entomophthoraceae</taxon>
        <taxon>Entomophthora</taxon>
    </lineage>
</organism>
<keyword evidence="2" id="KW-1185">Reference proteome</keyword>
<dbReference type="Proteomes" id="UP001165960">
    <property type="component" value="Unassembled WGS sequence"/>
</dbReference>
<comment type="caution">
    <text evidence="1">The sequence shown here is derived from an EMBL/GenBank/DDBJ whole genome shotgun (WGS) entry which is preliminary data.</text>
</comment>
<dbReference type="EMBL" id="QTSX02000306">
    <property type="protein sequence ID" value="KAJ9087224.1"/>
    <property type="molecule type" value="Genomic_DNA"/>
</dbReference>
<sequence length="144" mass="16206">MDLVVSKFPPIDKNSHSANHCLADCPMRLLFLPPYSLFLNPIQEVFGWIKNKVKEGLPQDTKDLFNILEVSQFEMPPDVVESFYEHSKSFLPKALASEPICQGPDCPGQSAGLTRGEETHSLGTHTKYLPVQENPLSTIKWPRI</sequence>
<accession>A0ACC2UKA2</accession>
<evidence type="ECO:0000313" key="1">
    <source>
        <dbReference type="EMBL" id="KAJ9087224.1"/>
    </source>
</evidence>
<gene>
    <name evidence="1" type="ORF">DSO57_1035205</name>
</gene>
<protein>
    <submittedName>
        <fullName evidence="1">Uncharacterized protein</fullName>
    </submittedName>
</protein>
<name>A0ACC2UKA2_9FUNG</name>
<proteinExistence type="predicted"/>
<evidence type="ECO:0000313" key="2">
    <source>
        <dbReference type="Proteomes" id="UP001165960"/>
    </source>
</evidence>
<reference evidence="1" key="1">
    <citation type="submission" date="2022-04" db="EMBL/GenBank/DDBJ databases">
        <title>Genome of the entomopathogenic fungus Entomophthora muscae.</title>
        <authorList>
            <person name="Elya C."/>
            <person name="Lovett B.R."/>
            <person name="Lee E."/>
            <person name="Macias A.M."/>
            <person name="Hajek A.E."/>
            <person name="De Bivort B.L."/>
            <person name="Kasson M.T."/>
            <person name="De Fine Licht H.H."/>
            <person name="Stajich J.E."/>
        </authorList>
    </citation>
    <scope>NUCLEOTIDE SEQUENCE</scope>
    <source>
        <strain evidence="1">Berkeley</strain>
    </source>
</reference>